<dbReference type="EMBL" id="JAAIUW010000008">
    <property type="protein sequence ID" value="KAF7821804.1"/>
    <property type="molecule type" value="Genomic_DNA"/>
</dbReference>
<sequence length="184" mass="20564">MGSVIPFRDKLDSQSKITFKKDISKPYSIPIFTPIRMPYISACKGSTNPRFLIVTPHIENPFPIQIMSPVKVKFNPPILRRVPTNHDSLREKLSPMGAGIISIVLGDSGLIHEDIFMIEGPQKGPSSFDDLTFPYILPPKITNLRIFASKKLVGKINQEPAIQRSSPSKNILTSIGIKRHNSFD</sequence>
<gene>
    <name evidence="1" type="ORF">G2W53_027259</name>
</gene>
<keyword evidence="2" id="KW-1185">Reference proteome</keyword>
<dbReference type="Proteomes" id="UP000634136">
    <property type="component" value="Unassembled WGS sequence"/>
</dbReference>
<protein>
    <submittedName>
        <fullName evidence="1">Uncharacterized protein</fullName>
    </submittedName>
</protein>
<evidence type="ECO:0000313" key="1">
    <source>
        <dbReference type="EMBL" id="KAF7821804.1"/>
    </source>
</evidence>
<comment type="caution">
    <text evidence="1">The sequence shown here is derived from an EMBL/GenBank/DDBJ whole genome shotgun (WGS) entry which is preliminary data.</text>
</comment>
<reference evidence="1" key="1">
    <citation type="submission" date="2020-09" db="EMBL/GenBank/DDBJ databases">
        <title>Genome-Enabled Discovery of Anthraquinone Biosynthesis in Senna tora.</title>
        <authorList>
            <person name="Kang S.-H."/>
            <person name="Pandey R.P."/>
            <person name="Lee C.-M."/>
            <person name="Sim J.-S."/>
            <person name="Jeong J.-T."/>
            <person name="Choi B.-S."/>
            <person name="Jung M."/>
            <person name="Ginzburg D."/>
            <person name="Zhao K."/>
            <person name="Won S.Y."/>
            <person name="Oh T.-J."/>
            <person name="Yu Y."/>
            <person name="Kim N.-H."/>
            <person name="Lee O.R."/>
            <person name="Lee T.-H."/>
            <person name="Bashyal P."/>
            <person name="Kim T.-S."/>
            <person name="Lee W.-H."/>
            <person name="Kawkins C."/>
            <person name="Kim C.-K."/>
            <person name="Kim J.S."/>
            <person name="Ahn B.O."/>
            <person name="Rhee S.Y."/>
            <person name="Sohng J.K."/>
        </authorList>
    </citation>
    <scope>NUCLEOTIDE SEQUENCE</scope>
    <source>
        <tissue evidence="1">Leaf</tissue>
    </source>
</reference>
<accession>A0A834TQJ3</accession>
<name>A0A834TQJ3_9FABA</name>
<proteinExistence type="predicted"/>
<evidence type="ECO:0000313" key="2">
    <source>
        <dbReference type="Proteomes" id="UP000634136"/>
    </source>
</evidence>
<organism evidence="1 2">
    <name type="scientific">Senna tora</name>
    <dbReference type="NCBI Taxonomy" id="362788"/>
    <lineage>
        <taxon>Eukaryota</taxon>
        <taxon>Viridiplantae</taxon>
        <taxon>Streptophyta</taxon>
        <taxon>Embryophyta</taxon>
        <taxon>Tracheophyta</taxon>
        <taxon>Spermatophyta</taxon>
        <taxon>Magnoliopsida</taxon>
        <taxon>eudicotyledons</taxon>
        <taxon>Gunneridae</taxon>
        <taxon>Pentapetalae</taxon>
        <taxon>rosids</taxon>
        <taxon>fabids</taxon>
        <taxon>Fabales</taxon>
        <taxon>Fabaceae</taxon>
        <taxon>Caesalpinioideae</taxon>
        <taxon>Cassia clade</taxon>
        <taxon>Senna</taxon>
    </lineage>
</organism>
<dbReference type="AlphaFoldDB" id="A0A834TQJ3"/>